<dbReference type="GO" id="GO:0005886">
    <property type="term" value="C:plasma membrane"/>
    <property type="evidence" value="ECO:0007669"/>
    <property type="project" value="UniProtKB-SubCell"/>
</dbReference>
<dbReference type="GO" id="GO:0009738">
    <property type="term" value="P:abscisic acid-activated signaling pathway"/>
    <property type="evidence" value="ECO:0007669"/>
    <property type="project" value="TreeGrafter"/>
</dbReference>
<keyword evidence="11" id="KW-1185">Reference proteome</keyword>
<keyword evidence="3" id="KW-1003">Cell membrane</keyword>
<organism evidence="10 11">
    <name type="scientific">Genlisea aurea</name>
    <dbReference type="NCBI Taxonomy" id="192259"/>
    <lineage>
        <taxon>Eukaryota</taxon>
        <taxon>Viridiplantae</taxon>
        <taxon>Streptophyta</taxon>
        <taxon>Embryophyta</taxon>
        <taxon>Tracheophyta</taxon>
        <taxon>Spermatophyta</taxon>
        <taxon>Magnoliopsida</taxon>
        <taxon>eudicotyledons</taxon>
        <taxon>Gunneridae</taxon>
        <taxon>Pentapetalae</taxon>
        <taxon>asterids</taxon>
        <taxon>lamiids</taxon>
        <taxon>Lamiales</taxon>
        <taxon>Lentibulariaceae</taxon>
        <taxon>Genlisea</taxon>
    </lineage>
</organism>
<evidence type="ECO:0000256" key="8">
    <source>
        <dbReference type="SAM" id="SignalP"/>
    </source>
</evidence>
<dbReference type="SUPFAM" id="SSF82153">
    <property type="entry name" value="FAS1 domain"/>
    <property type="match status" value="1"/>
</dbReference>
<sequence>ISRFAPIILINLLFHCPFWVSSINVTHLLSSYPAFSQFSALLASTAVAGDLDARSSLTILAVPDVDLRPTTASPHSATDLADVLRYHVLLEYLSFSDLRRVPP</sequence>
<dbReference type="InterPro" id="IPR036378">
    <property type="entry name" value="FAS1_dom_sf"/>
</dbReference>
<feature type="chain" id="PRO_5004562267" description="FAS1 domain-containing protein" evidence="8">
    <location>
        <begin position="23"/>
        <end position="103"/>
    </location>
</feature>
<dbReference type="OrthoDB" id="694090at2759"/>
<dbReference type="EMBL" id="AUSU01002736">
    <property type="protein sequence ID" value="EPS68186.1"/>
    <property type="molecule type" value="Genomic_DNA"/>
</dbReference>
<feature type="signal peptide" evidence="8">
    <location>
        <begin position="1"/>
        <end position="22"/>
    </location>
</feature>
<gene>
    <name evidence="10" type="ORF">M569_06592</name>
</gene>
<evidence type="ECO:0000256" key="6">
    <source>
        <dbReference type="ARBA" id="ARBA00023136"/>
    </source>
</evidence>
<name>S8CTH7_9LAMI</name>
<evidence type="ECO:0000256" key="3">
    <source>
        <dbReference type="ARBA" id="ARBA00022475"/>
    </source>
</evidence>
<comment type="subcellular location">
    <subcellularLocation>
        <location evidence="1">Cell membrane</location>
        <topology evidence="1">Lipid-anchor</topology>
        <topology evidence="1">GPI-anchor</topology>
    </subcellularLocation>
</comment>
<keyword evidence="4" id="KW-0336">GPI-anchor</keyword>
<evidence type="ECO:0000313" key="10">
    <source>
        <dbReference type="EMBL" id="EPS68186.1"/>
    </source>
</evidence>
<evidence type="ECO:0000259" key="9">
    <source>
        <dbReference type="PROSITE" id="PS50213"/>
    </source>
</evidence>
<dbReference type="GO" id="GO:0048354">
    <property type="term" value="P:mucilage biosynthetic process involved in seed coat development"/>
    <property type="evidence" value="ECO:0007669"/>
    <property type="project" value="TreeGrafter"/>
</dbReference>
<evidence type="ECO:0000256" key="5">
    <source>
        <dbReference type="ARBA" id="ARBA00022729"/>
    </source>
</evidence>
<feature type="non-terminal residue" evidence="10">
    <location>
        <position position="1"/>
    </location>
</feature>
<dbReference type="Gene3D" id="2.30.180.10">
    <property type="entry name" value="FAS1 domain"/>
    <property type="match status" value="1"/>
</dbReference>
<keyword evidence="7" id="KW-0449">Lipoprotein</keyword>
<dbReference type="InterPro" id="IPR000782">
    <property type="entry name" value="FAS1_domain"/>
</dbReference>
<proteinExistence type="inferred from homology"/>
<dbReference type="Proteomes" id="UP000015453">
    <property type="component" value="Unassembled WGS sequence"/>
</dbReference>
<dbReference type="GO" id="GO:0098552">
    <property type="term" value="C:side of membrane"/>
    <property type="evidence" value="ECO:0007669"/>
    <property type="project" value="UniProtKB-KW"/>
</dbReference>
<keyword evidence="5 8" id="KW-0732">Signal</keyword>
<evidence type="ECO:0000256" key="7">
    <source>
        <dbReference type="ARBA" id="ARBA00023288"/>
    </source>
</evidence>
<dbReference type="AlphaFoldDB" id="S8CTH7"/>
<dbReference type="PANTHER" id="PTHR32382:SF0">
    <property type="entry name" value="FASCICLIN-LIKE ARABINOGALACTAN PROTEIN 4"/>
    <property type="match status" value="1"/>
</dbReference>
<reference evidence="10 11" key="1">
    <citation type="journal article" date="2013" name="BMC Genomics">
        <title>The miniature genome of a carnivorous plant Genlisea aurea contains a low number of genes and short non-coding sequences.</title>
        <authorList>
            <person name="Leushkin E.V."/>
            <person name="Sutormin R.A."/>
            <person name="Nabieva E.R."/>
            <person name="Penin A.A."/>
            <person name="Kondrashov A.S."/>
            <person name="Logacheva M.D."/>
        </authorList>
    </citation>
    <scope>NUCLEOTIDE SEQUENCE [LARGE SCALE GENOMIC DNA]</scope>
</reference>
<feature type="non-terminal residue" evidence="10">
    <location>
        <position position="103"/>
    </location>
</feature>
<accession>S8CTH7</accession>
<feature type="domain" description="FAS1" evidence="9">
    <location>
        <begin position="22"/>
        <end position="103"/>
    </location>
</feature>
<dbReference type="InterPro" id="IPR033254">
    <property type="entry name" value="Plant_FLA"/>
</dbReference>
<dbReference type="PANTHER" id="PTHR32382">
    <property type="entry name" value="FASCICLIN-LIKE ARABINOGALACTAN PROTEIN"/>
    <property type="match status" value="1"/>
</dbReference>
<evidence type="ECO:0000256" key="1">
    <source>
        <dbReference type="ARBA" id="ARBA00004609"/>
    </source>
</evidence>
<dbReference type="PROSITE" id="PS50213">
    <property type="entry name" value="FAS1"/>
    <property type="match status" value="1"/>
</dbReference>
<keyword evidence="6" id="KW-0472">Membrane</keyword>
<keyword evidence="4" id="KW-0325">Glycoprotein</keyword>
<comment type="similarity">
    <text evidence="2">Belongs to the fasciclin-like AGP family.</text>
</comment>
<evidence type="ECO:0000256" key="4">
    <source>
        <dbReference type="ARBA" id="ARBA00022622"/>
    </source>
</evidence>
<protein>
    <recommendedName>
        <fullName evidence="9">FAS1 domain-containing protein</fullName>
    </recommendedName>
</protein>
<dbReference type="GO" id="GO:0009825">
    <property type="term" value="P:multidimensional cell growth"/>
    <property type="evidence" value="ECO:0007669"/>
    <property type="project" value="TreeGrafter"/>
</dbReference>
<comment type="caution">
    <text evidence="10">The sequence shown here is derived from an EMBL/GenBank/DDBJ whole genome shotgun (WGS) entry which is preliminary data.</text>
</comment>
<evidence type="ECO:0000313" key="11">
    <source>
        <dbReference type="Proteomes" id="UP000015453"/>
    </source>
</evidence>
<evidence type="ECO:0000256" key="2">
    <source>
        <dbReference type="ARBA" id="ARBA00007843"/>
    </source>
</evidence>